<feature type="repeat" description="ANK" evidence="3">
    <location>
        <begin position="141"/>
        <end position="173"/>
    </location>
</feature>
<dbReference type="InterPro" id="IPR036770">
    <property type="entry name" value="Ankyrin_rpt-contain_sf"/>
</dbReference>
<proteinExistence type="predicted"/>
<keyword evidence="2 3" id="KW-0040">ANK repeat</keyword>
<evidence type="ECO:0000256" key="3">
    <source>
        <dbReference type="PROSITE-ProRule" id="PRU00023"/>
    </source>
</evidence>
<evidence type="ECO:0000313" key="5">
    <source>
        <dbReference type="Proteomes" id="UP000664203"/>
    </source>
</evidence>
<name>A0A8H3IFI6_9LECA</name>
<comment type="caution">
    <text evidence="4">The sequence shown here is derived from an EMBL/GenBank/DDBJ whole genome shotgun (WGS) entry which is preliminary data.</text>
</comment>
<accession>A0A8H3IFI6</accession>
<evidence type="ECO:0000313" key="4">
    <source>
        <dbReference type="EMBL" id="CAF9926152.1"/>
    </source>
</evidence>
<dbReference type="PANTHER" id="PTHR24189:SF50">
    <property type="entry name" value="ANKYRIN REPEAT AND SOCS BOX PROTEIN 2"/>
    <property type="match status" value="1"/>
</dbReference>
<dbReference type="Gene3D" id="1.25.40.20">
    <property type="entry name" value="Ankyrin repeat-containing domain"/>
    <property type="match status" value="2"/>
</dbReference>
<reference evidence="4" key="1">
    <citation type="submission" date="2021-03" db="EMBL/GenBank/DDBJ databases">
        <authorList>
            <person name="Tagirdzhanova G."/>
        </authorList>
    </citation>
    <scope>NUCLEOTIDE SEQUENCE</scope>
</reference>
<dbReference type="Proteomes" id="UP000664203">
    <property type="component" value="Unassembled WGS sequence"/>
</dbReference>
<keyword evidence="5" id="KW-1185">Reference proteome</keyword>
<dbReference type="SMART" id="SM00248">
    <property type="entry name" value="ANK"/>
    <property type="match status" value="6"/>
</dbReference>
<organism evidence="4 5">
    <name type="scientific">Alectoria fallacina</name>
    <dbReference type="NCBI Taxonomy" id="1903189"/>
    <lineage>
        <taxon>Eukaryota</taxon>
        <taxon>Fungi</taxon>
        <taxon>Dikarya</taxon>
        <taxon>Ascomycota</taxon>
        <taxon>Pezizomycotina</taxon>
        <taxon>Lecanoromycetes</taxon>
        <taxon>OSLEUM clade</taxon>
        <taxon>Lecanoromycetidae</taxon>
        <taxon>Lecanorales</taxon>
        <taxon>Lecanorineae</taxon>
        <taxon>Parmeliaceae</taxon>
        <taxon>Alectoria</taxon>
    </lineage>
</organism>
<feature type="repeat" description="ANK" evidence="3">
    <location>
        <begin position="74"/>
        <end position="107"/>
    </location>
</feature>
<evidence type="ECO:0000256" key="2">
    <source>
        <dbReference type="ARBA" id="ARBA00023043"/>
    </source>
</evidence>
<sequence>MDPEQKSKFAIHEAAREGRTAAVESLLNANPRLATKRDFDERLPIHWAVSYNHMPVVELLVSQKDFEPDVQDASGWTPLMIAASLRDGDDLIDLLLSKEADVNAKNYSGQTALHFTASKNNLETARKLISHGATARVKDKRGQLPLHRAAAIGSVPMVNLMLENKSPLNASDISGLTALHHAISEGHGDTALLLLKAGAETDKKDVDGNLAIDLAPDKKIRHFILQSAEREGVDIGESK</sequence>
<dbReference type="AlphaFoldDB" id="A0A8H3IFI6"/>
<dbReference type="EMBL" id="CAJPDR010000211">
    <property type="protein sequence ID" value="CAF9926152.1"/>
    <property type="molecule type" value="Genomic_DNA"/>
</dbReference>
<dbReference type="InterPro" id="IPR002110">
    <property type="entry name" value="Ankyrin_rpt"/>
</dbReference>
<dbReference type="Pfam" id="PF12796">
    <property type="entry name" value="Ank_2"/>
    <property type="match status" value="2"/>
</dbReference>
<dbReference type="PANTHER" id="PTHR24189">
    <property type="entry name" value="MYOTROPHIN"/>
    <property type="match status" value="1"/>
</dbReference>
<gene>
    <name evidence="4" type="ORF">ALECFALPRED_003371</name>
</gene>
<feature type="repeat" description="ANK" evidence="3">
    <location>
        <begin position="174"/>
        <end position="206"/>
    </location>
</feature>
<protein>
    <submittedName>
        <fullName evidence="4">Uncharacterized protein</fullName>
    </submittedName>
</protein>
<dbReference type="InterPro" id="IPR050745">
    <property type="entry name" value="Multifunctional_regulatory"/>
</dbReference>
<dbReference type="PROSITE" id="PS50088">
    <property type="entry name" value="ANK_REPEAT"/>
    <property type="match status" value="4"/>
</dbReference>
<dbReference type="SUPFAM" id="SSF48403">
    <property type="entry name" value="Ankyrin repeat"/>
    <property type="match status" value="1"/>
</dbReference>
<dbReference type="OrthoDB" id="539213at2759"/>
<evidence type="ECO:0000256" key="1">
    <source>
        <dbReference type="ARBA" id="ARBA00022737"/>
    </source>
</evidence>
<dbReference type="PROSITE" id="PS50297">
    <property type="entry name" value="ANK_REP_REGION"/>
    <property type="match status" value="4"/>
</dbReference>
<keyword evidence="1" id="KW-0677">Repeat</keyword>
<feature type="repeat" description="ANK" evidence="3">
    <location>
        <begin position="108"/>
        <end position="140"/>
    </location>
</feature>